<dbReference type="Gene3D" id="3.30.60.90">
    <property type="match status" value="1"/>
</dbReference>
<dbReference type="Proteomes" id="UP000663882">
    <property type="component" value="Unassembled WGS sequence"/>
</dbReference>
<reference evidence="7" key="1">
    <citation type="submission" date="2021-02" db="EMBL/GenBank/DDBJ databases">
        <authorList>
            <person name="Nowell W R."/>
        </authorList>
    </citation>
    <scope>NUCLEOTIDE SEQUENCE</scope>
</reference>
<dbReference type="SMART" id="SM00291">
    <property type="entry name" value="ZnF_ZZ"/>
    <property type="match status" value="1"/>
</dbReference>
<keyword evidence="5" id="KW-0175">Coiled coil</keyword>
<dbReference type="GO" id="GO:0008270">
    <property type="term" value="F:zinc ion binding"/>
    <property type="evidence" value="ECO:0007669"/>
    <property type="project" value="UniProtKB-KW"/>
</dbReference>
<dbReference type="OrthoDB" id="10002971at2759"/>
<keyword evidence="1" id="KW-0479">Metal-binding</keyword>
<evidence type="ECO:0000256" key="5">
    <source>
        <dbReference type="SAM" id="Coils"/>
    </source>
</evidence>
<keyword evidence="3" id="KW-0862">Zinc</keyword>
<evidence type="ECO:0000256" key="2">
    <source>
        <dbReference type="ARBA" id="ARBA00022771"/>
    </source>
</evidence>
<feature type="domain" description="ZZ-type" evidence="6">
    <location>
        <begin position="159"/>
        <end position="210"/>
    </location>
</feature>
<evidence type="ECO:0000256" key="1">
    <source>
        <dbReference type="ARBA" id="ARBA00022723"/>
    </source>
</evidence>
<evidence type="ECO:0000313" key="7">
    <source>
        <dbReference type="EMBL" id="CAF1304165.1"/>
    </source>
</evidence>
<comment type="caution">
    <text evidence="7">The sequence shown here is derived from an EMBL/GenBank/DDBJ whole genome shotgun (WGS) entry which is preliminary data.</text>
</comment>
<evidence type="ECO:0000256" key="3">
    <source>
        <dbReference type="ARBA" id="ARBA00022833"/>
    </source>
</evidence>
<dbReference type="InterPro" id="IPR043145">
    <property type="entry name" value="Znf_ZZ_sf"/>
</dbReference>
<dbReference type="EMBL" id="CAJNOO010002884">
    <property type="protein sequence ID" value="CAF1304165.1"/>
    <property type="molecule type" value="Genomic_DNA"/>
</dbReference>
<proteinExistence type="predicted"/>
<dbReference type="Pfam" id="PF00569">
    <property type="entry name" value="ZZ"/>
    <property type="match status" value="1"/>
</dbReference>
<accession>A0A815DQA5</accession>
<sequence length="313" mass="35948">MICTSCGIHIVESSTIYKCRQCVSHFVCKACTKKEHNRPSSSHHTLDKMRTQINSTTSAHSSLTMEGKSAEIKTDPQARSTSIFATKEYLTMFLSYCDHCLKVLVCGKDIIFNCDQCPNNFCICNQCLSLMPNQHPSMHTFSKGTSPSELLQRAHDLEHFDVICDRCRRHNFNGIRHHCEQCQSNYDLCEKCIDTIHKHHTFKIMPNSFLHAHNNSMLAKRTLDAIAKNTDTQNLTWRDPITGWTKSDAENMIQQAQKEQEAYITQLQNISEHELGDAKKAQETQQELHRFTMDGLNVQLSLLNDKVLYLPRR</sequence>
<keyword evidence="2 4" id="KW-0863">Zinc-finger</keyword>
<evidence type="ECO:0000313" key="8">
    <source>
        <dbReference type="Proteomes" id="UP000663882"/>
    </source>
</evidence>
<feature type="coiled-coil region" evidence="5">
    <location>
        <begin position="246"/>
        <end position="273"/>
    </location>
</feature>
<gene>
    <name evidence="7" type="ORF">RFH988_LOCUS29888</name>
</gene>
<dbReference type="PROSITE" id="PS50135">
    <property type="entry name" value="ZF_ZZ_2"/>
    <property type="match status" value="1"/>
</dbReference>
<dbReference type="InterPro" id="IPR000433">
    <property type="entry name" value="Znf_ZZ"/>
</dbReference>
<dbReference type="AlphaFoldDB" id="A0A815DQA5"/>
<evidence type="ECO:0000259" key="6">
    <source>
        <dbReference type="PROSITE" id="PS50135"/>
    </source>
</evidence>
<dbReference type="SUPFAM" id="SSF57850">
    <property type="entry name" value="RING/U-box"/>
    <property type="match status" value="1"/>
</dbReference>
<organism evidence="7 8">
    <name type="scientific">Rotaria sordida</name>
    <dbReference type="NCBI Taxonomy" id="392033"/>
    <lineage>
        <taxon>Eukaryota</taxon>
        <taxon>Metazoa</taxon>
        <taxon>Spiralia</taxon>
        <taxon>Gnathifera</taxon>
        <taxon>Rotifera</taxon>
        <taxon>Eurotatoria</taxon>
        <taxon>Bdelloidea</taxon>
        <taxon>Philodinida</taxon>
        <taxon>Philodinidae</taxon>
        <taxon>Rotaria</taxon>
    </lineage>
</organism>
<protein>
    <recommendedName>
        <fullName evidence="6">ZZ-type domain-containing protein</fullName>
    </recommendedName>
</protein>
<evidence type="ECO:0000256" key="4">
    <source>
        <dbReference type="PROSITE-ProRule" id="PRU00228"/>
    </source>
</evidence>
<name>A0A815DQA5_9BILA</name>